<organism evidence="2 3">
    <name type="scientific">Brassica carinata</name>
    <name type="common">Ethiopian mustard</name>
    <name type="synonym">Abyssinian cabbage</name>
    <dbReference type="NCBI Taxonomy" id="52824"/>
    <lineage>
        <taxon>Eukaryota</taxon>
        <taxon>Viridiplantae</taxon>
        <taxon>Streptophyta</taxon>
        <taxon>Embryophyta</taxon>
        <taxon>Tracheophyta</taxon>
        <taxon>Spermatophyta</taxon>
        <taxon>Magnoliopsida</taxon>
        <taxon>eudicotyledons</taxon>
        <taxon>Gunneridae</taxon>
        <taxon>Pentapetalae</taxon>
        <taxon>rosids</taxon>
        <taxon>malvids</taxon>
        <taxon>Brassicales</taxon>
        <taxon>Brassicaceae</taxon>
        <taxon>Brassiceae</taxon>
        <taxon>Brassica</taxon>
    </lineage>
</organism>
<evidence type="ECO:0000256" key="1">
    <source>
        <dbReference type="SAM" id="Phobius"/>
    </source>
</evidence>
<accession>A0A8X7VK58</accession>
<name>A0A8X7VK58_BRACI</name>
<protein>
    <submittedName>
        <fullName evidence="2">Uncharacterized protein</fullName>
    </submittedName>
</protein>
<dbReference type="AlphaFoldDB" id="A0A8X7VK58"/>
<comment type="caution">
    <text evidence="2">The sequence shown here is derived from an EMBL/GenBank/DDBJ whole genome shotgun (WGS) entry which is preliminary data.</text>
</comment>
<evidence type="ECO:0000313" key="2">
    <source>
        <dbReference type="EMBL" id="KAG2312375.1"/>
    </source>
</evidence>
<keyword evidence="1" id="KW-0812">Transmembrane</keyword>
<keyword evidence="1" id="KW-0472">Membrane</keyword>
<proteinExistence type="predicted"/>
<dbReference type="EMBL" id="JAAMPC010000005">
    <property type="protein sequence ID" value="KAG2312375.1"/>
    <property type="molecule type" value="Genomic_DNA"/>
</dbReference>
<gene>
    <name evidence="2" type="ORF">Bca52824_023932</name>
</gene>
<reference evidence="2 3" key="1">
    <citation type="submission" date="2020-02" db="EMBL/GenBank/DDBJ databases">
        <authorList>
            <person name="Ma Q."/>
            <person name="Huang Y."/>
            <person name="Song X."/>
            <person name="Pei D."/>
        </authorList>
    </citation>
    <scope>NUCLEOTIDE SEQUENCE [LARGE SCALE GENOMIC DNA]</scope>
    <source>
        <strain evidence="2">Sxm20200214</strain>
        <tissue evidence="2">Leaf</tissue>
    </source>
</reference>
<dbReference type="Proteomes" id="UP000886595">
    <property type="component" value="Unassembled WGS sequence"/>
</dbReference>
<keyword evidence="1" id="KW-1133">Transmembrane helix</keyword>
<feature type="transmembrane region" description="Helical" evidence="1">
    <location>
        <begin position="91"/>
        <end position="109"/>
    </location>
</feature>
<sequence length="144" mass="16086">MAARWNLRKNVGRGKRRITSEKLGGHNSKRKLGVSDSAFVITAKVPEEEAAERYEKESHVFLLLPLNSRDAQFLLLNRSSREAGGDLQTMGMQYVIITGVLVVINWPLCESMLLRKAKREDAQRTITVKAFVLPSSACTCIALL</sequence>
<keyword evidence="3" id="KW-1185">Reference proteome</keyword>
<evidence type="ECO:0000313" key="3">
    <source>
        <dbReference type="Proteomes" id="UP000886595"/>
    </source>
</evidence>